<dbReference type="Proteomes" id="UP000461288">
    <property type="component" value="Unassembled WGS sequence"/>
</dbReference>
<dbReference type="Pfam" id="PF09834">
    <property type="entry name" value="DUF2061"/>
    <property type="match status" value="1"/>
</dbReference>
<dbReference type="InterPro" id="IPR018638">
    <property type="entry name" value="DUF2061_membrane"/>
</dbReference>
<protein>
    <submittedName>
        <fullName evidence="1">DUF2061 domain-containing protein</fullName>
    </submittedName>
</protein>
<sequence length="102" mass="11154">MKRGLPGCCGHSSGAEQPLVKTLSFAVLHFSIAFCVAYALTGSALQGGLIALIEPACNTVAFYFHERFWRWRGARSDREQGYGHGNLAGVIKSPQAMERREP</sequence>
<dbReference type="RefSeq" id="WP_074971733.1">
    <property type="nucleotide sequence ID" value="NZ_BQIA01000047.1"/>
</dbReference>
<evidence type="ECO:0000313" key="2">
    <source>
        <dbReference type="Proteomes" id="UP000461288"/>
    </source>
</evidence>
<dbReference type="EMBL" id="WTFN01000051">
    <property type="protein sequence ID" value="MWK58112.1"/>
    <property type="molecule type" value="Genomic_DNA"/>
</dbReference>
<dbReference type="STRING" id="319939.SAMN05216263_114104"/>
<gene>
    <name evidence="1" type="ORF">GO594_19190</name>
</gene>
<comment type="caution">
    <text evidence="1">The sequence shown here is derived from an EMBL/GenBank/DDBJ whole genome shotgun (WGS) entry which is preliminary data.</text>
</comment>
<dbReference type="AlphaFoldDB" id="A0A1I0UK77"/>
<reference evidence="1 2" key="1">
    <citation type="submission" date="2019-12" db="EMBL/GenBank/DDBJ databases">
        <title>Draft genome sequence of Pseudomonas otitidis recovered from a chicken carcass.</title>
        <authorList>
            <person name="Vieira T.R."/>
            <person name="Oliviera E.F.C."/>
            <person name="Silva N.M.V."/>
            <person name="Sambrano G.E."/>
            <person name="Cibulski S.P."/>
            <person name="Cardoso M.R.I."/>
        </authorList>
    </citation>
    <scope>NUCLEOTIDE SEQUENCE [LARGE SCALE GENOMIC DNA]</scope>
    <source>
        <strain evidence="1 2">25_K</strain>
    </source>
</reference>
<proteinExistence type="predicted"/>
<accession>A0A1I0UK77</accession>
<evidence type="ECO:0000313" key="1">
    <source>
        <dbReference type="EMBL" id="MWK58112.1"/>
    </source>
</evidence>
<organism evidence="1 2">
    <name type="scientific">Metapseudomonas otitidis</name>
    <dbReference type="NCBI Taxonomy" id="319939"/>
    <lineage>
        <taxon>Bacteria</taxon>
        <taxon>Pseudomonadati</taxon>
        <taxon>Pseudomonadota</taxon>
        <taxon>Gammaproteobacteria</taxon>
        <taxon>Pseudomonadales</taxon>
        <taxon>Pseudomonadaceae</taxon>
        <taxon>Metapseudomonas</taxon>
    </lineage>
</organism>
<name>A0A1I0UK77_9GAMM</name>